<comment type="caution">
    <text evidence="1">The sequence shown here is derived from an EMBL/GenBank/DDBJ whole genome shotgun (WGS) entry which is preliminary data.</text>
</comment>
<dbReference type="Proteomes" id="UP000321083">
    <property type="component" value="Unassembled WGS sequence"/>
</dbReference>
<evidence type="ECO:0000313" key="1">
    <source>
        <dbReference type="EMBL" id="TWW12224.1"/>
    </source>
</evidence>
<dbReference type="AlphaFoldDB" id="A0A5C6MH14"/>
<keyword evidence="2" id="KW-1185">Reference proteome</keyword>
<sequence length="53" mass="5715">MESETGGLATNGRQPLVRAGLVMATSTIPITRVTQFPLHLAGLVIRASRLLWL</sequence>
<accession>A0A5C6MH14</accession>
<evidence type="ECO:0000313" key="2">
    <source>
        <dbReference type="Proteomes" id="UP000321083"/>
    </source>
</evidence>
<proteinExistence type="predicted"/>
<reference evidence="1 2" key="1">
    <citation type="submission" date="2019-08" db="EMBL/GenBank/DDBJ databases">
        <title>100 year-old enigma solved: identification of Planctomyces bekefii, the type genus and species of the phylum Planctomycetes.</title>
        <authorList>
            <person name="Svetlana D.N."/>
            <person name="Overmann J."/>
        </authorList>
    </citation>
    <scope>NUCLEOTIDE SEQUENCE [LARGE SCALE GENOMIC DNA]</scope>
    <source>
        <strain evidence="1">Phe10_nw2017</strain>
    </source>
</reference>
<organism evidence="1 2">
    <name type="scientific">Planctomyces bekefii</name>
    <dbReference type="NCBI Taxonomy" id="1653850"/>
    <lineage>
        <taxon>Bacteria</taxon>
        <taxon>Pseudomonadati</taxon>
        <taxon>Planctomycetota</taxon>
        <taxon>Planctomycetia</taxon>
        <taxon>Planctomycetales</taxon>
        <taxon>Planctomycetaceae</taxon>
        <taxon>Planctomyces</taxon>
    </lineage>
</organism>
<dbReference type="EMBL" id="SRHE01000027">
    <property type="protein sequence ID" value="TWW12224.1"/>
    <property type="molecule type" value="Genomic_DNA"/>
</dbReference>
<protein>
    <submittedName>
        <fullName evidence="1">Uncharacterized protein</fullName>
    </submittedName>
</protein>
<gene>
    <name evidence="1" type="ORF">E3A20_02710</name>
</gene>
<name>A0A5C6MH14_9PLAN</name>
<reference evidence="1 2" key="2">
    <citation type="submission" date="2019-08" db="EMBL/GenBank/DDBJ databases">
        <authorList>
            <person name="Henke P."/>
        </authorList>
    </citation>
    <scope>NUCLEOTIDE SEQUENCE [LARGE SCALE GENOMIC DNA]</scope>
    <source>
        <strain evidence="1">Phe10_nw2017</strain>
    </source>
</reference>